<feature type="transmembrane region" description="Helical" evidence="1">
    <location>
        <begin position="786"/>
        <end position="809"/>
    </location>
</feature>
<proteinExistence type="predicted"/>
<feature type="transmembrane region" description="Helical" evidence="1">
    <location>
        <begin position="675"/>
        <end position="696"/>
    </location>
</feature>
<dbReference type="Gene3D" id="1.20.120.20">
    <property type="entry name" value="Apolipoprotein"/>
    <property type="match status" value="2"/>
</dbReference>
<dbReference type="PANTHER" id="PTHR37813:SF1">
    <property type="entry name" value="FELS-2 PROPHAGE PROTEIN"/>
    <property type="match status" value="1"/>
</dbReference>
<dbReference type="RefSeq" id="WP_074566627.1">
    <property type="nucleotide sequence ID" value="NZ_FNGX01000002.1"/>
</dbReference>
<feature type="transmembrane region" description="Helical" evidence="1">
    <location>
        <begin position="708"/>
        <end position="732"/>
    </location>
</feature>
<sequence length="1040" mass="110302">MELFSLFGKIGIKNQEANKAIDETTGKAEGAHGKLGKVFGGIGKAAGVAGKAIGVGLAAGVAALGTLGVAATKNYAEYEQLTGGVETLFGTGGKSLEEYAQSVGKSVDDAAEQFNKLQSAQDAVMNHSKNSFRETGLSANAYMETITSFSASLIQSLGGDTQKAAEVGHKAVVDMSDNANKMGTNIQDIQNAYQGFAKQNYTMLDNLKLGFGGTKEEMQRLLTEAEKISGIHYNIDSFADVVEAIHVMQESMGIAGTTAKEAATTIEGSISMLKASWTDFLTGMADSDQDIGQLVKNVADSLKTVFDNVIPRILQALPRVIEGLSQLFQLVAGYLPEILQTLLPPLISGATELLGALFNALPAIFNTLFNTVLPQVSDAFIKFLDKVFSQVPPEFSGLQKAYENIKTTISEVASMVGSFFSGFSGADGSTNKVNGLKDALKGVSDFLADATGGVKDFVTWFKQGGTSVDVFKSAIVGATGAWTAYKVVTGVIKGIETARNVVLGVSNGLMLAHMVRTKALTAAEGAHAAATVAGTGAVKAFNAAMAINPWGILIAAIAAAVAGLVWFFSQTETGKKMWSDFTKWLGETWQSLVDGAGQIWQGLVDFFSNLWTSIKSTVSSAWNGVKSALTNAWNSIVNGAKAIWNGLVAFFNVLWGSIAIIFQVAWLAIYTPLRTAWEVFWAFTQGFWQGLAYFFTGLWEGIKSVATTVWNAIVSGITAIWNGIVSVASAVFGPLGAFFSALWNGIVTAAQIYWNFLVTFYSTLWNGIVTLATTVFGVLSTFFSTVWNGIVTVATTVWTALSTFFSSLWSSISSVATSVWSSISSFLSGIWNGISSTASGVFNGIKNAVSNAFNSIRSIASSVWNGVKSTISNAINGARDAVRNAIDAIKGFFNFSISWPHIPMPHFSISPAGWSVGDLLKGKIPHLGVQFYKKGGIMTSPTLFGMNGNNAMVGGEAGDEAVLPLNDKTLAGIGKGIVDATGGESESVEVLHLILGVLEEILDKDLDVYIDSDTLVSKTYRKYQAKIAASDARNLRLRGG</sequence>
<dbReference type="Proteomes" id="UP000183162">
    <property type="component" value="Unassembled WGS sequence"/>
</dbReference>
<evidence type="ECO:0000313" key="2">
    <source>
        <dbReference type="EMBL" id="SDL47960.1"/>
    </source>
</evidence>
<dbReference type="AlphaFoldDB" id="A0A1G9KDK5"/>
<feature type="transmembrane region" description="Helical" evidence="1">
    <location>
        <begin position="647"/>
        <end position="669"/>
    </location>
</feature>
<reference evidence="2 3" key="1">
    <citation type="submission" date="2016-10" db="EMBL/GenBank/DDBJ databases">
        <authorList>
            <person name="de Groot N.N."/>
        </authorList>
    </citation>
    <scope>NUCLEOTIDE SEQUENCE [LARGE SCALE GENOMIC DNA]</scope>
    <source>
        <strain evidence="2 3">Sb09</strain>
    </source>
</reference>
<keyword evidence="1" id="KW-0812">Transmembrane</keyword>
<organism evidence="2 3">
    <name type="scientific">Streptococcus equinus</name>
    <name type="common">Streptococcus bovis</name>
    <dbReference type="NCBI Taxonomy" id="1335"/>
    <lineage>
        <taxon>Bacteria</taxon>
        <taxon>Bacillati</taxon>
        <taxon>Bacillota</taxon>
        <taxon>Bacilli</taxon>
        <taxon>Lactobacillales</taxon>
        <taxon>Streptococcaceae</taxon>
        <taxon>Streptococcus</taxon>
    </lineage>
</organism>
<evidence type="ECO:0000313" key="3">
    <source>
        <dbReference type="Proteomes" id="UP000183162"/>
    </source>
</evidence>
<feature type="transmembrane region" description="Helical" evidence="1">
    <location>
        <begin position="550"/>
        <end position="568"/>
    </location>
</feature>
<name>A0A1G9KDK5_STREI</name>
<gene>
    <name evidence="2" type="ORF">SAMN05216400_0798</name>
</gene>
<dbReference type="SUPFAM" id="SSF48371">
    <property type="entry name" value="ARM repeat"/>
    <property type="match status" value="1"/>
</dbReference>
<dbReference type="EMBL" id="FNGX01000002">
    <property type="protein sequence ID" value="SDL47960.1"/>
    <property type="molecule type" value="Genomic_DNA"/>
</dbReference>
<accession>A0A1G9KDK5</accession>
<feature type="transmembrane region" description="Helical" evidence="1">
    <location>
        <begin position="752"/>
        <end position="779"/>
    </location>
</feature>
<keyword evidence="1" id="KW-1133">Transmembrane helix</keyword>
<protein>
    <submittedName>
        <fullName evidence="2">Phage-related protein</fullName>
    </submittedName>
</protein>
<keyword evidence="1" id="KW-0472">Membrane</keyword>
<dbReference type="InterPro" id="IPR016024">
    <property type="entry name" value="ARM-type_fold"/>
</dbReference>
<dbReference type="PANTHER" id="PTHR37813">
    <property type="entry name" value="FELS-2 PROPHAGE PROTEIN"/>
    <property type="match status" value="1"/>
</dbReference>
<evidence type="ECO:0000256" key="1">
    <source>
        <dbReference type="SAM" id="Phobius"/>
    </source>
</evidence>